<sequence length="250" mass="26683">MSRATTSSTPLAVITGASGALGAAIHALLAQQGWHAVVTYRTRPPSNKEDTSTPGTRWVRFDGSTDDGTEALREAVAQHPGRLQAVFACIGAPSTKRFITDTPTAEFEAVHQANTLSFIRTWHAVAERARTDAASLLAIGSDAGRAARPGNGPYTAAKAALEAVILTLAKEEHPHGVRANLVAPSLIDSPLAQQVLKLKGVTDQDRYYTELPWGRPLSLDEVARVCIDLATARHWRYATGQIYPLLAATG</sequence>
<dbReference type="Pfam" id="PF13561">
    <property type="entry name" value="adh_short_C2"/>
    <property type="match status" value="1"/>
</dbReference>
<gene>
    <name evidence="2" type="ORF">JK363_35865</name>
</gene>
<proteinExistence type="inferred from homology"/>
<dbReference type="PANTHER" id="PTHR42760">
    <property type="entry name" value="SHORT-CHAIN DEHYDROGENASES/REDUCTASES FAMILY MEMBER"/>
    <property type="match status" value="1"/>
</dbReference>
<dbReference type="EMBL" id="JAERRF010000034">
    <property type="protein sequence ID" value="MBL1101920.1"/>
    <property type="molecule type" value="Genomic_DNA"/>
</dbReference>
<dbReference type="Proteomes" id="UP000634229">
    <property type="component" value="Unassembled WGS sequence"/>
</dbReference>
<evidence type="ECO:0000313" key="3">
    <source>
        <dbReference type="Proteomes" id="UP000634229"/>
    </source>
</evidence>
<evidence type="ECO:0000256" key="1">
    <source>
        <dbReference type="ARBA" id="ARBA00006484"/>
    </source>
</evidence>
<name>A0ABS1NPY1_9ACTN</name>
<dbReference type="PRINTS" id="PR00081">
    <property type="entry name" value="GDHRDH"/>
</dbReference>
<organism evidence="2 3">
    <name type="scientific">Streptomyces coffeae</name>
    <dbReference type="NCBI Taxonomy" id="621382"/>
    <lineage>
        <taxon>Bacteria</taxon>
        <taxon>Bacillati</taxon>
        <taxon>Actinomycetota</taxon>
        <taxon>Actinomycetes</taxon>
        <taxon>Kitasatosporales</taxon>
        <taxon>Streptomycetaceae</taxon>
        <taxon>Streptomyces</taxon>
    </lineage>
</organism>
<accession>A0ABS1NPY1</accession>
<evidence type="ECO:0000313" key="2">
    <source>
        <dbReference type="EMBL" id="MBL1101920.1"/>
    </source>
</evidence>
<dbReference type="InterPro" id="IPR020904">
    <property type="entry name" value="Sc_DH/Rdtase_CS"/>
</dbReference>
<comment type="caution">
    <text evidence="2">The sequence shown here is derived from an EMBL/GenBank/DDBJ whole genome shotgun (WGS) entry which is preliminary data.</text>
</comment>
<dbReference type="SUPFAM" id="SSF51735">
    <property type="entry name" value="NAD(P)-binding Rossmann-fold domains"/>
    <property type="match status" value="1"/>
</dbReference>
<keyword evidence="3" id="KW-1185">Reference proteome</keyword>
<dbReference type="PANTHER" id="PTHR42760:SF78">
    <property type="entry name" value="3-OXOACYL-[ACYL-CARRIER-PROTEIN] REDUCTASE [NADH]"/>
    <property type="match status" value="1"/>
</dbReference>
<dbReference type="CDD" id="cd05233">
    <property type="entry name" value="SDR_c"/>
    <property type="match status" value="1"/>
</dbReference>
<dbReference type="InterPro" id="IPR002347">
    <property type="entry name" value="SDR_fam"/>
</dbReference>
<reference evidence="2 3" key="1">
    <citation type="submission" date="2021-01" db="EMBL/GenBank/DDBJ databases">
        <title>WGS of actinomycetes isolated from Thailand.</title>
        <authorList>
            <person name="Thawai C."/>
        </authorList>
    </citation>
    <scope>NUCLEOTIDE SEQUENCE [LARGE SCALE GENOMIC DNA]</scope>
    <source>
        <strain evidence="2 3">CA1R205</strain>
    </source>
</reference>
<dbReference type="PROSITE" id="PS00061">
    <property type="entry name" value="ADH_SHORT"/>
    <property type="match status" value="1"/>
</dbReference>
<dbReference type="InterPro" id="IPR036291">
    <property type="entry name" value="NAD(P)-bd_dom_sf"/>
</dbReference>
<protein>
    <submittedName>
        <fullName evidence="2">SDR family oxidoreductase</fullName>
    </submittedName>
</protein>
<dbReference type="RefSeq" id="WP_201881889.1">
    <property type="nucleotide sequence ID" value="NZ_JAERRF010000034.1"/>
</dbReference>
<comment type="similarity">
    <text evidence="1">Belongs to the short-chain dehydrogenases/reductases (SDR) family.</text>
</comment>
<dbReference type="Gene3D" id="3.40.50.720">
    <property type="entry name" value="NAD(P)-binding Rossmann-like Domain"/>
    <property type="match status" value="1"/>
</dbReference>